<keyword evidence="1" id="KW-0175">Coiled coil</keyword>
<dbReference type="VEuPathDB" id="TrichDB:TVAG_023500"/>
<evidence type="ECO:0000313" key="3">
    <source>
        <dbReference type="Proteomes" id="UP000001542"/>
    </source>
</evidence>
<evidence type="ECO:0000313" key="2">
    <source>
        <dbReference type="EMBL" id="EAX96650.1"/>
    </source>
</evidence>
<evidence type="ECO:0000256" key="1">
    <source>
        <dbReference type="SAM" id="Coils"/>
    </source>
</evidence>
<name>A2FEM1_TRIV3</name>
<dbReference type="AlphaFoldDB" id="A2FEM1"/>
<accession>A2FEM1</accession>
<dbReference type="Proteomes" id="UP000001542">
    <property type="component" value="Unassembled WGS sequence"/>
</dbReference>
<sequence>MNPSLEEISKQLDTEIEKVIQYKKNLLLLADAKKKELEDIRKNNLRFGTISTDDLDDIIEILGDFENATPQQKQYVINTFKQLSSVTI</sequence>
<dbReference type="RefSeq" id="XP_001309580.1">
    <property type="nucleotide sequence ID" value="XM_001309579.1"/>
</dbReference>
<reference evidence="2" key="2">
    <citation type="journal article" date="2007" name="Science">
        <title>Draft genome sequence of the sexually transmitted pathogen Trichomonas vaginalis.</title>
        <authorList>
            <person name="Carlton J.M."/>
            <person name="Hirt R.P."/>
            <person name="Silva J.C."/>
            <person name="Delcher A.L."/>
            <person name="Schatz M."/>
            <person name="Zhao Q."/>
            <person name="Wortman J.R."/>
            <person name="Bidwell S.L."/>
            <person name="Alsmark U.C.M."/>
            <person name="Besteiro S."/>
            <person name="Sicheritz-Ponten T."/>
            <person name="Noel C.J."/>
            <person name="Dacks J.B."/>
            <person name="Foster P.G."/>
            <person name="Simillion C."/>
            <person name="Van de Peer Y."/>
            <person name="Miranda-Saavedra D."/>
            <person name="Barton G.J."/>
            <person name="Westrop G.D."/>
            <person name="Mueller S."/>
            <person name="Dessi D."/>
            <person name="Fiori P.L."/>
            <person name="Ren Q."/>
            <person name="Paulsen I."/>
            <person name="Zhang H."/>
            <person name="Bastida-Corcuera F.D."/>
            <person name="Simoes-Barbosa A."/>
            <person name="Brown M.T."/>
            <person name="Hayes R.D."/>
            <person name="Mukherjee M."/>
            <person name="Okumura C.Y."/>
            <person name="Schneider R."/>
            <person name="Smith A.J."/>
            <person name="Vanacova S."/>
            <person name="Villalvazo M."/>
            <person name="Haas B.J."/>
            <person name="Pertea M."/>
            <person name="Feldblyum T.V."/>
            <person name="Utterback T.R."/>
            <person name="Shu C.L."/>
            <person name="Osoegawa K."/>
            <person name="de Jong P.J."/>
            <person name="Hrdy I."/>
            <person name="Horvathova L."/>
            <person name="Zubacova Z."/>
            <person name="Dolezal P."/>
            <person name="Malik S.B."/>
            <person name="Logsdon J.M. Jr."/>
            <person name="Henze K."/>
            <person name="Gupta A."/>
            <person name="Wang C.C."/>
            <person name="Dunne R.L."/>
            <person name="Upcroft J.A."/>
            <person name="Upcroft P."/>
            <person name="White O."/>
            <person name="Salzberg S.L."/>
            <person name="Tang P."/>
            <person name="Chiu C.-H."/>
            <person name="Lee Y.-S."/>
            <person name="Embley T.M."/>
            <person name="Coombs G.H."/>
            <person name="Mottram J.C."/>
            <person name="Tachezy J."/>
            <person name="Fraser-Liggett C.M."/>
            <person name="Johnson P.J."/>
        </authorList>
    </citation>
    <scope>NUCLEOTIDE SEQUENCE [LARGE SCALE GENOMIC DNA]</scope>
    <source>
        <strain evidence="2">G3</strain>
    </source>
</reference>
<feature type="coiled-coil region" evidence="1">
    <location>
        <begin position="5"/>
        <end position="43"/>
    </location>
</feature>
<dbReference type="KEGG" id="tva:4754423"/>
<dbReference type="SMR" id="A2FEM1"/>
<proteinExistence type="predicted"/>
<dbReference type="VEuPathDB" id="TrichDB:TVAGG3_0849830"/>
<gene>
    <name evidence="2" type="ORF">TVAG_023500</name>
</gene>
<dbReference type="EMBL" id="DS113749">
    <property type="protein sequence ID" value="EAX96650.1"/>
    <property type="molecule type" value="Genomic_DNA"/>
</dbReference>
<keyword evidence="3" id="KW-1185">Reference proteome</keyword>
<protein>
    <submittedName>
        <fullName evidence="2">Uncharacterized protein</fullName>
    </submittedName>
</protein>
<dbReference type="InParanoid" id="A2FEM1"/>
<organism evidence="2 3">
    <name type="scientific">Trichomonas vaginalis (strain ATCC PRA-98 / G3)</name>
    <dbReference type="NCBI Taxonomy" id="412133"/>
    <lineage>
        <taxon>Eukaryota</taxon>
        <taxon>Metamonada</taxon>
        <taxon>Parabasalia</taxon>
        <taxon>Trichomonadida</taxon>
        <taxon>Trichomonadidae</taxon>
        <taxon>Trichomonas</taxon>
    </lineage>
</organism>
<reference evidence="2" key="1">
    <citation type="submission" date="2006-10" db="EMBL/GenBank/DDBJ databases">
        <authorList>
            <person name="Amadeo P."/>
            <person name="Zhao Q."/>
            <person name="Wortman J."/>
            <person name="Fraser-Liggett C."/>
            <person name="Carlton J."/>
        </authorList>
    </citation>
    <scope>NUCLEOTIDE SEQUENCE</scope>
    <source>
        <strain evidence="2">G3</strain>
    </source>
</reference>